<evidence type="ECO:0000259" key="7">
    <source>
        <dbReference type="PROSITE" id="PS51360"/>
    </source>
</evidence>
<dbReference type="Proteomes" id="UP000789572">
    <property type="component" value="Unassembled WGS sequence"/>
</dbReference>
<keyword evidence="3" id="KW-0804">Transcription</keyword>
<sequence length="548" mass="63756">MSDLENEILALAGDQVKKNKNAENDEPSEEENQSQVHNDREEPDSDIDDGAELEDSDEYDEEGYRDEEDRRQLEALPEVEREKILADRMEKKQRRADLRRLREEEKQAAKRKVKDTDGTRKSARAKSQKSTKQVLDDARRARTERTRNRAAGKSSHLDELEASSGDEKLSEDHDEGEFGDDEMEQDEPRYSRKTDDDTPAEYDDLLKIVLTRRQIEKWLFAPYFNKTAIGCYARVYLGTNDSGEQIYRLCEVIGVVPFSSTYKVENTLTDQALLMRHGNAQKAWPISGLSNSRLTYSEWERWLKVIKVESGQVLPTKGHIEKKLADIQAANNYSLDEREVAEMVKAKQALRGSYKNLAAEKADLLHRKAVAEAENNEEDVRKIQRRIEEIDRTTAEQAQSADARLDMWAQLNERNRQKNLQETRMAEERERVMKRKLDNRLSTTIKRHRAPMLREDSIGSQASDKSLLERESSMESLTLQKPITRFEKIVNEMDTDVEVEPDPVWERERAKFLDEYEVKYAAFKIEIENKLEHRNRMLAAYAREHTAR</sequence>
<protein>
    <submittedName>
        <fullName evidence="8">6226_t:CDS:1</fullName>
    </submittedName>
</protein>
<feature type="domain" description="Plus3" evidence="7">
    <location>
        <begin position="199"/>
        <end position="332"/>
    </location>
</feature>
<accession>A0A9N9CTN8</accession>
<dbReference type="GO" id="GO:0016593">
    <property type="term" value="C:Cdc73/Paf1 complex"/>
    <property type="evidence" value="ECO:0007669"/>
    <property type="project" value="TreeGrafter"/>
</dbReference>
<evidence type="ECO:0000256" key="5">
    <source>
        <dbReference type="SAM" id="Coils"/>
    </source>
</evidence>
<feature type="region of interest" description="Disordered" evidence="6">
    <location>
        <begin position="1"/>
        <end position="197"/>
    </location>
</feature>
<evidence type="ECO:0000256" key="3">
    <source>
        <dbReference type="ARBA" id="ARBA00023163"/>
    </source>
</evidence>
<organism evidence="8 9">
    <name type="scientific">Paraglomus occultum</name>
    <dbReference type="NCBI Taxonomy" id="144539"/>
    <lineage>
        <taxon>Eukaryota</taxon>
        <taxon>Fungi</taxon>
        <taxon>Fungi incertae sedis</taxon>
        <taxon>Mucoromycota</taxon>
        <taxon>Glomeromycotina</taxon>
        <taxon>Glomeromycetes</taxon>
        <taxon>Paraglomerales</taxon>
        <taxon>Paraglomeraceae</taxon>
        <taxon>Paraglomus</taxon>
    </lineage>
</organism>
<reference evidence="8" key="1">
    <citation type="submission" date="2021-06" db="EMBL/GenBank/DDBJ databases">
        <authorList>
            <person name="Kallberg Y."/>
            <person name="Tangrot J."/>
            <person name="Rosling A."/>
        </authorList>
    </citation>
    <scope>NUCLEOTIDE SEQUENCE</scope>
    <source>
        <strain evidence="8">IA702</strain>
    </source>
</reference>
<dbReference type="Pfam" id="PF03126">
    <property type="entry name" value="Plus-3"/>
    <property type="match status" value="1"/>
</dbReference>
<name>A0A9N9CTN8_9GLOM</name>
<feature type="coiled-coil region" evidence="5">
    <location>
        <begin position="354"/>
        <end position="431"/>
    </location>
</feature>
<dbReference type="InterPro" id="IPR036128">
    <property type="entry name" value="Plus3-like_sf"/>
</dbReference>
<dbReference type="GO" id="GO:1990269">
    <property type="term" value="F:RNA polymerase II C-terminal domain phosphoserine binding"/>
    <property type="evidence" value="ECO:0007669"/>
    <property type="project" value="TreeGrafter"/>
</dbReference>
<evidence type="ECO:0000313" key="8">
    <source>
        <dbReference type="EMBL" id="CAG8612357.1"/>
    </source>
</evidence>
<dbReference type="Gene3D" id="3.90.70.200">
    <property type="entry name" value="Plus-3 domain"/>
    <property type="match status" value="1"/>
</dbReference>
<evidence type="ECO:0000256" key="1">
    <source>
        <dbReference type="ARBA" id="ARBA00004123"/>
    </source>
</evidence>
<dbReference type="OrthoDB" id="166375at2759"/>
<keyword evidence="4" id="KW-0539">Nucleus</keyword>
<dbReference type="EMBL" id="CAJVPJ010002074">
    <property type="protein sequence ID" value="CAG8612357.1"/>
    <property type="molecule type" value="Genomic_DNA"/>
</dbReference>
<comment type="caution">
    <text evidence="8">The sequence shown here is derived from an EMBL/GenBank/DDBJ whole genome shotgun (WGS) entry which is preliminary data.</text>
</comment>
<dbReference type="PANTHER" id="PTHR13115:SF8">
    <property type="entry name" value="RNA POLYMERASE-ASSOCIATED PROTEIN RTF1 HOMOLOG"/>
    <property type="match status" value="1"/>
</dbReference>
<dbReference type="SMART" id="SM00719">
    <property type="entry name" value="Plus3"/>
    <property type="match status" value="1"/>
</dbReference>
<keyword evidence="5" id="KW-0175">Coiled coil</keyword>
<keyword evidence="2" id="KW-0805">Transcription regulation</keyword>
<feature type="compositionally biased region" description="Basic and acidic residues" evidence="6">
    <location>
        <begin position="155"/>
        <end position="171"/>
    </location>
</feature>
<evidence type="ECO:0000256" key="6">
    <source>
        <dbReference type="SAM" id="MobiDB-lite"/>
    </source>
</evidence>
<dbReference type="GO" id="GO:0003677">
    <property type="term" value="F:DNA binding"/>
    <property type="evidence" value="ECO:0007669"/>
    <property type="project" value="InterPro"/>
</dbReference>
<feature type="compositionally biased region" description="Basic and acidic residues" evidence="6">
    <location>
        <begin position="67"/>
        <end position="120"/>
    </location>
</feature>
<dbReference type="AlphaFoldDB" id="A0A9N9CTN8"/>
<feature type="compositionally biased region" description="Acidic residues" evidence="6">
    <location>
        <begin position="172"/>
        <end position="185"/>
    </location>
</feature>
<evidence type="ECO:0000313" key="9">
    <source>
        <dbReference type="Proteomes" id="UP000789572"/>
    </source>
</evidence>
<dbReference type="SUPFAM" id="SSF159042">
    <property type="entry name" value="Plus3-like"/>
    <property type="match status" value="1"/>
</dbReference>
<gene>
    <name evidence="8" type="ORF">POCULU_LOCUS8009</name>
</gene>
<evidence type="ECO:0000256" key="2">
    <source>
        <dbReference type="ARBA" id="ARBA00023015"/>
    </source>
</evidence>
<dbReference type="PANTHER" id="PTHR13115">
    <property type="entry name" value="RNA POLYMERASE-ASSOCIATED PROTEIN RTF1 HOMOLOG"/>
    <property type="match status" value="1"/>
</dbReference>
<comment type="subcellular location">
    <subcellularLocation>
        <location evidence="1">Nucleus</location>
    </subcellularLocation>
</comment>
<evidence type="ECO:0000256" key="4">
    <source>
        <dbReference type="ARBA" id="ARBA00023242"/>
    </source>
</evidence>
<dbReference type="InterPro" id="IPR004343">
    <property type="entry name" value="Plus-3_dom"/>
</dbReference>
<feature type="compositionally biased region" description="Basic and acidic residues" evidence="6">
    <location>
        <begin position="186"/>
        <end position="196"/>
    </location>
</feature>
<keyword evidence="9" id="KW-1185">Reference proteome</keyword>
<feature type="compositionally biased region" description="Acidic residues" evidence="6">
    <location>
        <begin position="41"/>
        <end position="66"/>
    </location>
</feature>
<dbReference type="PROSITE" id="PS51360">
    <property type="entry name" value="PLUS3"/>
    <property type="match status" value="1"/>
</dbReference>
<feature type="compositionally biased region" description="Basic and acidic residues" evidence="6">
    <location>
        <begin position="134"/>
        <end position="147"/>
    </location>
</feature>
<proteinExistence type="predicted"/>